<dbReference type="PANTHER" id="PTHR42847">
    <property type="entry name" value="ALKANESULFONATE MONOOXYGENASE"/>
    <property type="match status" value="1"/>
</dbReference>
<gene>
    <name evidence="7" type="ORF">Ga0074812_104371</name>
</gene>
<dbReference type="InterPro" id="IPR050172">
    <property type="entry name" value="SsuD_RutA_monooxygenase"/>
</dbReference>
<dbReference type="Proteomes" id="UP000198802">
    <property type="component" value="Unassembled WGS sequence"/>
</dbReference>
<evidence type="ECO:0000256" key="2">
    <source>
        <dbReference type="ARBA" id="ARBA00022643"/>
    </source>
</evidence>
<evidence type="ECO:0000259" key="6">
    <source>
        <dbReference type="Pfam" id="PF00296"/>
    </source>
</evidence>
<dbReference type="InterPro" id="IPR011251">
    <property type="entry name" value="Luciferase-like_dom"/>
</dbReference>
<protein>
    <submittedName>
        <fullName evidence="7">Probable F420-dependent oxidoreductase, Rv2161c family</fullName>
    </submittedName>
</protein>
<keyword evidence="2" id="KW-0288">FMN</keyword>
<feature type="compositionally biased region" description="Low complexity" evidence="5">
    <location>
        <begin position="333"/>
        <end position="351"/>
    </location>
</feature>
<evidence type="ECO:0000313" key="8">
    <source>
        <dbReference type="Proteomes" id="UP000198802"/>
    </source>
</evidence>
<dbReference type="GO" id="GO:0008726">
    <property type="term" value="F:alkanesulfonate monooxygenase activity"/>
    <property type="evidence" value="ECO:0007669"/>
    <property type="project" value="TreeGrafter"/>
</dbReference>
<reference evidence="8" key="1">
    <citation type="submission" date="2015-11" db="EMBL/GenBank/DDBJ databases">
        <authorList>
            <person name="Varghese N."/>
        </authorList>
    </citation>
    <scope>NUCLEOTIDE SEQUENCE [LARGE SCALE GENOMIC DNA]</scope>
    <source>
        <strain evidence="8">DSM 45899</strain>
    </source>
</reference>
<evidence type="ECO:0000256" key="4">
    <source>
        <dbReference type="ARBA" id="ARBA00023033"/>
    </source>
</evidence>
<sequence length="351" mass="37052">MPDNHIVFGAAAIPEPDRAWLAAAERLPIESVWHGGHVLPRTGTGEVLTRLALMTAWTERVRVGTAVLLAPLYQPVVLAKQIADLDVHSGGRLSIGVGVGGEFPHEFDAVGVPVAERGPRTDETLEILRALWSGGPVSHHGKFFHFDDVELHPVALRDASGAAPRSARPGGPPLLVSGRKGAAMRRAARLGNGWMPYLVSPDAYARTVTTVREHAESAGRDLDASGFEWMIFLYCSIRRDRDRARDDVAKFLGKAYGDKPGGMLDRIAPAGTPEDVAARLQEYVNAGVRHFVISPAAHEDTLDVITLAAEEVLPRLVAPPAPEAGAEPGGAAGEPSAAASALSAPTAGSAS</sequence>
<organism evidence="7 8">
    <name type="scientific">Parafrankia irregularis</name>
    <dbReference type="NCBI Taxonomy" id="795642"/>
    <lineage>
        <taxon>Bacteria</taxon>
        <taxon>Bacillati</taxon>
        <taxon>Actinomycetota</taxon>
        <taxon>Actinomycetes</taxon>
        <taxon>Frankiales</taxon>
        <taxon>Frankiaceae</taxon>
        <taxon>Parafrankia</taxon>
    </lineage>
</organism>
<dbReference type="InterPro" id="IPR036661">
    <property type="entry name" value="Luciferase-like_sf"/>
</dbReference>
<name>A0A0S4QL88_9ACTN</name>
<dbReference type="Pfam" id="PF00296">
    <property type="entry name" value="Bac_luciferase"/>
    <property type="match status" value="1"/>
</dbReference>
<proteinExistence type="predicted"/>
<dbReference type="InterPro" id="IPR019921">
    <property type="entry name" value="Lucif-like_OxRdtase_Rv2161c"/>
</dbReference>
<evidence type="ECO:0000313" key="7">
    <source>
        <dbReference type="EMBL" id="CUU55290.1"/>
    </source>
</evidence>
<feature type="domain" description="Luciferase-like" evidence="6">
    <location>
        <begin position="20"/>
        <end position="290"/>
    </location>
</feature>
<dbReference type="Gene3D" id="3.20.20.30">
    <property type="entry name" value="Luciferase-like domain"/>
    <property type="match status" value="1"/>
</dbReference>
<keyword evidence="1" id="KW-0285">Flavoprotein</keyword>
<dbReference type="GO" id="GO:0046306">
    <property type="term" value="P:alkanesulfonate catabolic process"/>
    <property type="evidence" value="ECO:0007669"/>
    <property type="project" value="TreeGrafter"/>
</dbReference>
<dbReference type="RefSeq" id="WP_091273781.1">
    <property type="nucleotide sequence ID" value="NZ_FAOZ01000004.1"/>
</dbReference>
<dbReference type="SUPFAM" id="SSF51679">
    <property type="entry name" value="Bacterial luciferase-like"/>
    <property type="match status" value="1"/>
</dbReference>
<keyword evidence="4" id="KW-0503">Monooxygenase</keyword>
<dbReference type="EMBL" id="FAOZ01000004">
    <property type="protein sequence ID" value="CUU55290.1"/>
    <property type="molecule type" value="Genomic_DNA"/>
</dbReference>
<feature type="region of interest" description="Disordered" evidence="5">
    <location>
        <begin position="318"/>
        <end position="351"/>
    </location>
</feature>
<keyword evidence="8" id="KW-1185">Reference proteome</keyword>
<evidence type="ECO:0000256" key="3">
    <source>
        <dbReference type="ARBA" id="ARBA00023002"/>
    </source>
</evidence>
<dbReference type="NCBIfam" id="TIGR03619">
    <property type="entry name" value="F420_Rv2161c"/>
    <property type="match status" value="1"/>
</dbReference>
<evidence type="ECO:0000256" key="5">
    <source>
        <dbReference type="SAM" id="MobiDB-lite"/>
    </source>
</evidence>
<accession>A0A0S4QL88</accession>
<keyword evidence="3" id="KW-0560">Oxidoreductase</keyword>
<dbReference type="PANTHER" id="PTHR42847:SF4">
    <property type="entry name" value="ALKANESULFONATE MONOOXYGENASE-RELATED"/>
    <property type="match status" value="1"/>
</dbReference>
<dbReference type="AlphaFoldDB" id="A0A0S4QL88"/>
<evidence type="ECO:0000256" key="1">
    <source>
        <dbReference type="ARBA" id="ARBA00022630"/>
    </source>
</evidence>